<dbReference type="Proteomes" id="UP000785679">
    <property type="component" value="Unassembled WGS sequence"/>
</dbReference>
<sequence length="888" mass="100933">MKALRPSLYALPYMQDLSQLNGLIQQVSADARGSKILRDYMMSVEGNKLSQEQLDMMNSVACKVINASQECTIALQNLECLGFLTQLKRETHPYRLIGSAQFGTLGHEFYVNTEELRLTARAYFYDDDQWLAEIQQHSAQYNMALSYTYAQQLFLVGHRDLVLAVGKTRLRESVRQRELVLGNHALATSLFNLVVQDDIKDVVKNAGVRDGTQNRLAKLIMEVASPLCARYKQDKLVGDVEMSDIILAFDVQQGEIELDYLGILLGALNTVSECDDFQVETLKQMDNQVLVPLIKALPRVRSQQKLHQALSESAQNRLEVERRSAQLYITLVLQLFSLSVQVQMKVGQQVGAPSTNTEQDYMRVLADIVKIMGTQESNFLVGLKIIEQGFGLLSPQNVSVFMKRQENPPIKVILNRYNSTNATLEERVRIIEFFVTYCRVEDGAEHLRQDSLLKALSLGSLMTAMNDADFYLTETPTSEPKRNPLHILWCHTLLLLRTLNHMLLPLSQEHRRLIPTQLSLIWTRLTALLGFGQALREQRFDSKSLSLALYEEMELMTGIVGQYMEYADELQANDWDRFVEVKDKIIFGVVGLFQEDRNISQNSSTEQYLLRMTHDKMQLGVLKQGAYSGLDLASDTLKVKIVFNTMSSLLNLNMLNENKASKQDFINTWDPTARLQAKNNDSRKSYYGENQYATDFDTGQALTNISLATHSLLQALTKLGDNFKLWLGSEALLSQLYDNVFSLFRNDDWINSEYMGLNTFIAGHTFADILEQYEQSLQMGYLSAAMFLKKLKEQYETSDFGGYQNILMNGQPINIKLINEHGDRIIEQTKVLEAEIVRNGKIKTSVDHGYNQKIEEFIRGLRENPYDYGGGGFMSKSRSKYGGASAYK</sequence>
<dbReference type="AlphaFoldDB" id="A0A8J8NGB3"/>
<reference evidence="1" key="1">
    <citation type="submission" date="2019-06" db="EMBL/GenBank/DDBJ databases">
        <authorList>
            <person name="Zheng W."/>
        </authorList>
    </citation>
    <scope>NUCLEOTIDE SEQUENCE</scope>
    <source>
        <strain evidence="1">QDHG01</strain>
    </source>
</reference>
<dbReference type="OrthoDB" id="10673126at2759"/>
<keyword evidence="2" id="KW-1185">Reference proteome</keyword>
<evidence type="ECO:0000313" key="1">
    <source>
        <dbReference type="EMBL" id="TNV74214.1"/>
    </source>
</evidence>
<name>A0A8J8NGB3_HALGN</name>
<protein>
    <submittedName>
        <fullName evidence="1">Uncharacterized protein</fullName>
    </submittedName>
</protein>
<comment type="caution">
    <text evidence="1">The sequence shown here is derived from an EMBL/GenBank/DDBJ whole genome shotgun (WGS) entry which is preliminary data.</text>
</comment>
<gene>
    <name evidence="1" type="ORF">FGO68_gene15190</name>
</gene>
<proteinExistence type="predicted"/>
<dbReference type="EMBL" id="RRYP01017275">
    <property type="protein sequence ID" value="TNV74214.1"/>
    <property type="molecule type" value="Genomic_DNA"/>
</dbReference>
<organism evidence="1 2">
    <name type="scientific">Halteria grandinella</name>
    <dbReference type="NCBI Taxonomy" id="5974"/>
    <lineage>
        <taxon>Eukaryota</taxon>
        <taxon>Sar</taxon>
        <taxon>Alveolata</taxon>
        <taxon>Ciliophora</taxon>
        <taxon>Intramacronucleata</taxon>
        <taxon>Spirotrichea</taxon>
        <taxon>Stichotrichia</taxon>
        <taxon>Sporadotrichida</taxon>
        <taxon>Halteriidae</taxon>
        <taxon>Halteria</taxon>
    </lineage>
</organism>
<accession>A0A8J8NGB3</accession>
<evidence type="ECO:0000313" key="2">
    <source>
        <dbReference type="Proteomes" id="UP000785679"/>
    </source>
</evidence>